<protein>
    <submittedName>
        <fullName evidence="1">Uncharacterized protein</fullName>
    </submittedName>
</protein>
<keyword evidence="2" id="KW-1185">Reference proteome</keyword>
<comment type="caution">
    <text evidence="1">The sequence shown here is derived from an EMBL/GenBank/DDBJ whole genome shotgun (WGS) entry which is preliminary data.</text>
</comment>
<sequence length="142" mass="15883">MQSIWRGLKEILGSKSVRGASGIDTVVQRQQIVGVRGTLVTMRCSGFSVFAFPPENWSRDLLPPQLIRLPRLSSACGMYSHPRSNLAVAANWTIEASPSRRPFAVSEEWQRHIGSRQYLALARCVTVELVTDMRVQAQCQAR</sequence>
<organism evidence="1 2">
    <name type="scientific">Rhodosorus marinus</name>
    <dbReference type="NCBI Taxonomy" id="101924"/>
    <lineage>
        <taxon>Eukaryota</taxon>
        <taxon>Rhodophyta</taxon>
        <taxon>Stylonematophyceae</taxon>
        <taxon>Stylonematales</taxon>
        <taxon>Stylonemataceae</taxon>
        <taxon>Rhodosorus</taxon>
    </lineage>
</organism>
<evidence type="ECO:0000313" key="2">
    <source>
        <dbReference type="Proteomes" id="UP001157974"/>
    </source>
</evidence>
<accession>A0AAV8UTQ1</accession>
<proteinExistence type="predicted"/>
<gene>
    <name evidence="1" type="ORF">NDN08_000979</name>
</gene>
<reference evidence="1 2" key="1">
    <citation type="journal article" date="2023" name="Nat. Commun.">
        <title>Origin of minicircular mitochondrial genomes in red algae.</title>
        <authorList>
            <person name="Lee Y."/>
            <person name="Cho C.H."/>
            <person name="Lee Y.M."/>
            <person name="Park S.I."/>
            <person name="Yang J.H."/>
            <person name="West J.A."/>
            <person name="Bhattacharya D."/>
            <person name="Yoon H.S."/>
        </authorList>
    </citation>
    <scope>NUCLEOTIDE SEQUENCE [LARGE SCALE GENOMIC DNA]</scope>
    <source>
        <strain evidence="1 2">CCMP1338</strain>
        <tissue evidence="1">Whole cell</tissue>
    </source>
</reference>
<dbReference type="EMBL" id="JAMWBK010000006">
    <property type="protein sequence ID" value="KAJ8904462.1"/>
    <property type="molecule type" value="Genomic_DNA"/>
</dbReference>
<dbReference type="Proteomes" id="UP001157974">
    <property type="component" value="Unassembled WGS sequence"/>
</dbReference>
<dbReference type="AlphaFoldDB" id="A0AAV8UTQ1"/>
<name>A0AAV8UTQ1_9RHOD</name>
<evidence type="ECO:0000313" key="1">
    <source>
        <dbReference type="EMBL" id="KAJ8904462.1"/>
    </source>
</evidence>